<reference evidence="3 4" key="1">
    <citation type="submission" date="2013-08" db="EMBL/GenBank/DDBJ databases">
        <authorList>
            <person name="Durkin A.S."/>
            <person name="Haft D.R."/>
            <person name="McCorrison J."/>
            <person name="Torralba M."/>
            <person name="Gillis M."/>
            <person name="Haft D.H."/>
            <person name="Methe B."/>
            <person name="Sutton G."/>
            <person name="Nelson K.E."/>
        </authorList>
    </citation>
    <scope>NUCLEOTIDE SEQUENCE [LARGE SCALE GENOMIC DNA]</scope>
    <source>
        <strain evidence="3 4">F0195</strain>
    </source>
</reference>
<dbReference type="EMBL" id="AWEZ01000006">
    <property type="protein sequence ID" value="ERL10661.1"/>
    <property type="molecule type" value="Genomic_DNA"/>
</dbReference>
<dbReference type="Proteomes" id="UP000016638">
    <property type="component" value="Unassembled WGS sequence"/>
</dbReference>
<evidence type="ECO:0000256" key="1">
    <source>
        <dbReference type="SAM" id="MobiDB-lite"/>
    </source>
</evidence>
<name>U2VDK6_9ACTN</name>
<keyword evidence="2" id="KW-0472">Membrane</keyword>
<dbReference type="AlphaFoldDB" id="U2VDK6"/>
<feature type="region of interest" description="Disordered" evidence="1">
    <location>
        <begin position="1"/>
        <end position="33"/>
    </location>
</feature>
<organism evidence="3 4">
    <name type="scientific">Olsenella profusa F0195</name>
    <dbReference type="NCBI Taxonomy" id="1125712"/>
    <lineage>
        <taxon>Bacteria</taxon>
        <taxon>Bacillati</taxon>
        <taxon>Actinomycetota</taxon>
        <taxon>Coriobacteriia</taxon>
        <taxon>Coriobacteriales</taxon>
        <taxon>Atopobiaceae</taxon>
        <taxon>Olsenella</taxon>
    </lineage>
</organism>
<dbReference type="STRING" id="1125712.HMPREF1316_1142"/>
<feature type="transmembrane region" description="Helical" evidence="2">
    <location>
        <begin position="62"/>
        <end position="88"/>
    </location>
</feature>
<protein>
    <submittedName>
        <fullName evidence="3">Uncharacterized protein</fullName>
    </submittedName>
</protein>
<evidence type="ECO:0000313" key="4">
    <source>
        <dbReference type="Proteomes" id="UP000016638"/>
    </source>
</evidence>
<evidence type="ECO:0000313" key="3">
    <source>
        <dbReference type="EMBL" id="ERL10661.1"/>
    </source>
</evidence>
<comment type="caution">
    <text evidence="3">The sequence shown here is derived from an EMBL/GenBank/DDBJ whole genome shotgun (WGS) entry which is preliminary data.</text>
</comment>
<proteinExistence type="predicted"/>
<feature type="transmembrane region" description="Helical" evidence="2">
    <location>
        <begin position="40"/>
        <end position="56"/>
    </location>
</feature>
<keyword evidence="2" id="KW-0812">Transmembrane</keyword>
<keyword evidence="4" id="KW-1185">Reference proteome</keyword>
<dbReference type="PATRIC" id="fig|1125712.3.peg.195"/>
<evidence type="ECO:0000256" key="2">
    <source>
        <dbReference type="SAM" id="Phobius"/>
    </source>
</evidence>
<sequence>MATYEGAGIPPVPEGYHTQNADAAAGHAGGERPPMTRGDVPVLLLALAFSLLWTWASDAAQYSLWFLFSGGATLSVGVVSFLACAIIVRRGLMNITRQSVHDSMSRRCAVP</sequence>
<accession>U2VDK6</accession>
<gene>
    <name evidence="3" type="ORF">HMPREF1316_1142</name>
</gene>
<keyword evidence="2" id="KW-1133">Transmembrane helix</keyword>